<accession>A0A5J5F6Y3</accession>
<proteinExistence type="predicted"/>
<dbReference type="EMBL" id="VXIS01000024">
    <property type="protein sequence ID" value="KAA8912487.1"/>
    <property type="molecule type" value="Genomic_DNA"/>
</dbReference>
<dbReference type="InterPro" id="IPR052469">
    <property type="entry name" value="MEIOB"/>
</dbReference>
<dbReference type="GO" id="GO:0000712">
    <property type="term" value="P:resolution of meiotic recombination intermediates"/>
    <property type="evidence" value="ECO:0007669"/>
    <property type="project" value="TreeGrafter"/>
</dbReference>
<dbReference type="PANTHER" id="PTHR21166:SF2">
    <property type="entry name" value="CELL DIVISION CONTROL PROTEIN 24 OB DOMAIN-CONTAINING PROTEIN-RELATED"/>
    <property type="match status" value="1"/>
</dbReference>
<dbReference type="Gene3D" id="2.40.50.140">
    <property type="entry name" value="Nucleic acid-binding proteins"/>
    <property type="match status" value="2"/>
</dbReference>
<dbReference type="OrthoDB" id="3248508at2759"/>
<evidence type="ECO:0000313" key="2">
    <source>
        <dbReference type="Proteomes" id="UP000326924"/>
    </source>
</evidence>
<dbReference type="AlphaFoldDB" id="A0A5J5F6Y3"/>
<gene>
    <name evidence="1" type="ORF">FN846DRAFT_933308</name>
</gene>
<organism evidence="1 2">
    <name type="scientific">Sphaerosporella brunnea</name>
    <dbReference type="NCBI Taxonomy" id="1250544"/>
    <lineage>
        <taxon>Eukaryota</taxon>
        <taxon>Fungi</taxon>
        <taxon>Dikarya</taxon>
        <taxon>Ascomycota</taxon>
        <taxon>Pezizomycotina</taxon>
        <taxon>Pezizomycetes</taxon>
        <taxon>Pezizales</taxon>
        <taxon>Pyronemataceae</taxon>
        <taxon>Sphaerosporella</taxon>
    </lineage>
</organism>
<dbReference type="PANTHER" id="PTHR21166">
    <property type="entry name" value="CELL DIVISION CONTROL PROTEIN 24 OB DOMAIN-CONTAINING PROTEIN-RELATED"/>
    <property type="match status" value="1"/>
</dbReference>
<comment type="caution">
    <text evidence="1">The sequence shown here is derived from an EMBL/GenBank/DDBJ whole genome shotgun (WGS) entry which is preliminary data.</text>
</comment>
<dbReference type="GO" id="GO:0003697">
    <property type="term" value="F:single-stranded DNA binding"/>
    <property type="evidence" value="ECO:0007669"/>
    <property type="project" value="TreeGrafter"/>
</dbReference>
<dbReference type="InParanoid" id="A0A5J5F6Y3"/>
<evidence type="ECO:0000313" key="1">
    <source>
        <dbReference type="EMBL" id="KAA8912487.1"/>
    </source>
</evidence>
<keyword evidence="2" id="KW-1185">Reference proteome</keyword>
<sequence length="492" mass="54996">MPTTPLKMGRKQQNSTIQAFFPPAPSKKRRIIEDLPASPAKSWSLPAGIVYKQVKIGQIQPGPGRITFTGRVANYREVEKNSKLATAAKILLRMALMDETGSIDIKFWLTRPLAATHRVKLGALATVHTTFVSALSSEESESSAAKFMISVSDTDKSANVEFLADSDENWADFRVPIGMDEEGKLEKLMPLKCFVETGSDTPGHRLMVCVKWKGAKKTIPKKDGGTVEKRDIGVFDDSMEGTLTLWGSMVSTADTWEISKTVLLLASPSLKLWRRDVQLTCGPATLVCVDPIHRDTQWLRTYAQKLLRKPDICAPFPYDEFDWKAALYGEQRMKFTFGDIDKYSRNIDAYVNQLPAGQCVGWLNVVITEINVSSLYRRNMLLCGSCCGFTVFTNELSPGCRKCDQPIESMRPNPNIVGRISDETGCVSGGSMIWSEQAWESLLGRNVKELSENTSPEVLRYFDEFFLFMRINLAFGWDPEIGKIAVWDVVPS</sequence>
<reference evidence="1 2" key="1">
    <citation type="submission" date="2019-09" db="EMBL/GenBank/DDBJ databases">
        <title>Draft genome of the ectomycorrhizal ascomycete Sphaerosporella brunnea.</title>
        <authorList>
            <consortium name="DOE Joint Genome Institute"/>
            <person name="Benucci G.M."/>
            <person name="Marozzi G."/>
            <person name="Antonielli L."/>
            <person name="Sanchez S."/>
            <person name="Marco P."/>
            <person name="Wang X."/>
            <person name="Falini L.B."/>
            <person name="Barry K."/>
            <person name="Haridas S."/>
            <person name="Lipzen A."/>
            <person name="Labutti K."/>
            <person name="Grigoriev I.V."/>
            <person name="Murat C."/>
            <person name="Martin F."/>
            <person name="Albertini E."/>
            <person name="Donnini D."/>
            <person name="Bonito G."/>
        </authorList>
    </citation>
    <scope>NUCLEOTIDE SEQUENCE [LARGE SCALE GENOMIC DNA]</scope>
    <source>
        <strain evidence="1 2">Sb_GMNB300</strain>
    </source>
</reference>
<dbReference type="Proteomes" id="UP000326924">
    <property type="component" value="Unassembled WGS sequence"/>
</dbReference>
<dbReference type="InterPro" id="IPR012340">
    <property type="entry name" value="NA-bd_OB-fold"/>
</dbReference>
<name>A0A5J5F6Y3_9PEZI</name>
<protein>
    <submittedName>
        <fullName evidence="1">Uncharacterized protein</fullName>
    </submittedName>
</protein>
<dbReference type="GO" id="GO:0008310">
    <property type="term" value="F:single-stranded DNA 3'-5' DNA exonuclease activity"/>
    <property type="evidence" value="ECO:0007669"/>
    <property type="project" value="TreeGrafter"/>
</dbReference>
<dbReference type="SUPFAM" id="SSF50249">
    <property type="entry name" value="Nucleic acid-binding proteins"/>
    <property type="match status" value="2"/>
</dbReference>